<reference evidence="1" key="1">
    <citation type="submission" date="2018-06" db="EMBL/GenBank/DDBJ databases">
        <authorList>
            <person name="Zhirakovskaya E."/>
        </authorList>
    </citation>
    <scope>NUCLEOTIDE SEQUENCE</scope>
</reference>
<dbReference type="EMBL" id="UOFF01000365">
    <property type="protein sequence ID" value="VAW57254.1"/>
    <property type="molecule type" value="Genomic_DNA"/>
</dbReference>
<organism evidence="1">
    <name type="scientific">hydrothermal vent metagenome</name>
    <dbReference type="NCBI Taxonomy" id="652676"/>
    <lineage>
        <taxon>unclassified sequences</taxon>
        <taxon>metagenomes</taxon>
        <taxon>ecological metagenomes</taxon>
    </lineage>
</organism>
<dbReference type="InterPro" id="IPR012659">
    <property type="entry name" value="CHP02444"/>
</dbReference>
<accession>A0A3B0XM49</accession>
<evidence type="ECO:0008006" key="2">
    <source>
        <dbReference type="Google" id="ProtNLM"/>
    </source>
</evidence>
<dbReference type="NCBIfam" id="TIGR02444">
    <property type="entry name" value="TIGR02444 family protein"/>
    <property type="match status" value="1"/>
</dbReference>
<sequence>MNRNLRLLFMDFPNSEFWNYSAQIWSLPEVETLCLNLQNNHAINVNILLYCYWIGAKKCILNEDDIQILLDTAQPWQTIIAPLRDSRKMMQQHLVAMPANMRKQTVFNINEMEINAEHMTQIALEKALNLENITPYKNHNDIECSFNNVKIYLDSLENETTIDEITRQIIELHMAIFQDKEAVQVATMSCI</sequence>
<evidence type="ECO:0000313" key="1">
    <source>
        <dbReference type="EMBL" id="VAW57254.1"/>
    </source>
</evidence>
<gene>
    <name evidence="1" type="ORF">MNBD_GAMMA07-1351</name>
</gene>
<protein>
    <recommendedName>
        <fullName evidence="2">TIGR02444 family protein</fullName>
    </recommendedName>
</protein>
<name>A0A3B0XM49_9ZZZZ</name>
<dbReference type="AlphaFoldDB" id="A0A3B0XM49"/>
<dbReference type="Pfam" id="PF09523">
    <property type="entry name" value="DUF2390"/>
    <property type="match status" value="1"/>
</dbReference>
<proteinExistence type="predicted"/>